<sequence>MTVACYTRVSTAKQNLDRQLTSTQQYAEDSLGASLADIEVYRDKSSGTNTARDAYQRLMSDAEAGEIDAVVAHEVSRVARSISDLERTADRLREAGVELHIVSESLVMKPDEEDPYQRALFQMLGVFGELEARIKRQNIREGIAARQDSEEYRHGPAPLGFEKDDGRLVEGANYHRVVTVLEQVAAEEMSQRAAAQELGAGRKTIRRAVNDRAELYGL</sequence>
<dbReference type="InterPro" id="IPR050639">
    <property type="entry name" value="SSR_resolvase"/>
</dbReference>
<name>A0A8T8WD28_9EURY</name>
<dbReference type="InterPro" id="IPR036162">
    <property type="entry name" value="Resolvase-like_N_sf"/>
</dbReference>
<evidence type="ECO:0000259" key="1">
    <source>
        <dbReference type="PROSITE" id="PS51736"/>
    </source>
</evidence>
<dbReference type="SMART" id="SM00857">
    <property type="entry name" value="Resolvase"/>
    <property type="match status" value="1"/>
</dbReference>
<dbReference type="PANTHER" id="PTHR30461">
    <property type="entry name" value="DNA-INVERTASE FROM LAMBDOID PROPHAGE"/>
    <property type="match status" value="1"/>
</dbReference>
<organism evidence="2 3">
    <name type="scientific">Halobaculum magnesiiphilum</name>
    <dbReference type="NCBI Taxonomy" id="1017351"/>
    <lineage>
        <taxon>Archaea</taxon>
        <taxon>Methanobacteriati</taxon>
        <taxon>Methanobacteriota</taxon>
        <taxon>Stenosarchaea group</taxon>
        <taxon>Halobacteria</taxon>
        <taxon>Halobacteriales</taxon>
        <taxon>Haloferacaceae</taxon>
        <taxon>Halobaculum</taxon>
    </lineage>
</organism>
<dbReference type="Proteomes" id="UP000826254">
    <property type="component" value="Chromosome"/>
</dbReference>
<protein>
    <submittedName>
        <fullName evidence="2">Recombinase family protein</fullName>
    </submittedName>
</protein>
<reference evidence="2 3" key="1">
    <citation type="journal article" date="2021" name="Int. J. Syst. Evol. Microbiol.">
        <title>Halobaculum halophilum sp. nov. and Halobaculum salinum sp. nov., isolated from salt lake and saline soil.</title>
        <authorList>
            <person name="Cui H.L."/>
            <person name="Shi X.W."/>
            <person name="Yin X.M."/>
            <person name="Yang X.Y."/>
            <person name="Hou J."/>
            <person name="Zhu L."/>
        </authorList>
    </citation>
    <scope>NUCLEOTIDE SEQUENCE [LARGE SCALE GENOMIC DNA]</scope>
    <source>
        <strain evidence="2 3">NBRC 109044</strain>
    </source>
</reference>
<dbReference type="InterPro" id="IPR006119">
    <property type="entry name" value="Resolv_N"/>
</dbReference>
<dbReference type="Gene3D" id="3.40.50.1390">
    <property type="entry name" value="Resolvase, N-terminal catalytic domain"/>
    <property type="match status" value="1"/>
</dbReference>
<dbReference type="GO" id="GO:0000150">
    <property type="term" value="F:DNA strand exchange activity"/>
    <property type="evidence" value="ECO:0007669"/>
    <property type="project" value="InterPro"/>
</dbReference>
<dbReference type="GeneID" id="67176651"/>
<dbReference type="PANTHER" id="PTHR30461:SF26">
    <property type="entry name" value="RESOLVASE HOMOLOG YNEB"/>
    <property type="match status" value="1"/>
</dbReference>
<dbReference type="EMBL" id="CP081958">
    <property type="protein sequence ID" value="QZP37767.1"/>
    <property type="molecule type" value="Genomic_DNA"/>
</dbReference>
<dbReference type="GO" id="GO:0003677">
    <property type="term" value="F:DNA binding"/>
    <property type="evidence" value="ECO:0007669"/>
    <property type="project" value="InterPro"/>
</dbReference>
<dbReference type="KEGG" id="hmp:K6T50_00875"/>
<accession>A0A8T8WD28</accession>
<dbReference type="Pfam" id="PF00239">
    <property type="entry name" value="Resolvase"/>
    <property type="match status" value="1"/>
</dbReference>
<dbReference type="SUPFAM" id="SSF53041">
    <property type="entry name" value="Resolvase-like"/>
    <property type="match status" value="1"/>
</dbReference>
<dbReference type="AlphaFoldDB" id="A0A8T8WD28"/>
<evidence type="ECO:0000313" key="2">
    <source>
        <dbReference type="EMBL" id="QZP37767.1"/>
    </source>
</evidence>
<proteinExistence type="predicted"/>
<feature type="domain" description="Resolvase/invertase-type recombinase catalytic" evidence="1">
    <location>
        <begin position="2"/>
        <end position="150"/>
    </location>
</feature>
<dbReference type="PROSITE" id="PS51736">
    <property type="entry name" value="RECOMBINASES_3"/>
    <property type="match status" value="1"/>
</dbReference>
<evidence type="ECO:0000313" key="3">
    <source>
        <dbReference type="Proteomes" id="UP000826254"/>
    </source>
</evidence>
<gene>
    <name evidence="2" type="ORF">K6T50_00875</name>
</gene>
<dbReference type="RefSeq" id="WP_222607575.1">
    <property type="nucleotide sequence ID" value="NZ_CP081958.1"/>
</dbReference>
<keyword evidence="3" id="KW-1185">Reference proteome</keyword>
<dbReference type="CDD" id="cd03768">
    <property type="entry name" value="SR_ResInv"/>
    <property type="match status" value="1"/>
</dbReference>